<dbReference type="CDD" id="cd00144">
    <property type="entry name" value="MPP_PPP_family"/>
    <property type="match status" value="1"/>
</dbReference>
<keyword evidence="1" id="KW-0472">Membrane</keyword>
<dbReference type="AlphaFoldDB" id="A0A0F8W1N8"/>
<dbReference type="InterPro" id="IPR029052">
    <property type="entry name" value="Metallo-depent_PP-like"/>
</dbReference>
<keyword evidence="4" id="KW-1185">Reference proteome</keyword>
<evidence type="ECO:0000313" key="3">
    <source>
        <dbReference type="EMBL" id="KKK11835.1"/>
    </source>
</evidence>
<dbReference type="GO" id="GO:0000298">
    <property type="term" value="F:endopolyphosphatase activity"/>
    <property type="evidence" value="ECO:0007669"/>
    <property type="project" value="TreeGrafter"/>
</dbReference>
<feature type="transmembrane region" description="Helical" evidence="1">
    <location>
        <begin position="87"/>
        <end position="105"/>
    </location>
</feature>
<dbReference type="GO" id="GO:0005737">
    <property type="term" value="C:cytoplasm"/>
    <property type="evidence" value="ECO:0007669"/>
    <property type="project" value="TreeGrafter"/>
</dbReference>
<keyword evidence="1" id="KW-0812">Transmembrane</keyword>
<dbReference type="OrthoDB" id="10267127at2759"/>
<feature type="domain" description="Calcineurin-like phosphoesterase" evidence="2">
    <location>
        <begin position="168"/>
        <end position="349"/>
    </location>
</feature>
<comment type="caution">
    <text evidence="3">The sequence shown here is derived from an EMBL/GenBank/DDBJ whole genome shotgun (WGS) entry which is preliminary data.</text>
</comment>
<organism evidence="3 4">
    <name type="scientific">Aspergillus ochraceoroseus</name>
    <dbReference type="NCBI Taxonomy" id="138278"/>
    <lineage>
        <taxon>Eukaryota</taxon>
        <taxon>Fungi</taxon>
        <taxon>Dikarya</taxon>
        <taxon>Ascomycota</taxon>
        <taxon>Pezizomycotina</taxon>
        <taxon>Eurotiomycetes</taxon>
        <taxon>Eurotiomycetidae</taxon>
        <taxon>Eurotiales</taxon>
        <taxon>Aspergillaceae</taxon>
        <taxon>Aspergillus</taxon>
        <taxon>Aspergillus subgen. Nidulantes</taxon>
    </lineage>
</organism>
<dbReference type="Pfam" id="PF00149">
    <property type="entry name" value="Metallophos"/>
    <property type="match status" value="1"/>
</dbReference>
<dbReference type="Proteomes" id="UP000034947">
    <property type="component" value="Unassembled WGS sequence"/>
</dbReference>
<proteinExistence type="predicted"/>
<dbReference type="PANTHER" id="PTHR42850:SF4">
    <property type="entry name" value="ZINC-DEPENDENT ENDOPOLYPHOSPHATASE"/>
    <property type="match status" value="1"/>
</dbReference>
<dbReference type="SUPFAM" id="SSF56300">
    <property type="entry name" value="Metallo-dependent phosphatases"/>
    <property type="match status" value="1"/>
</dbReference>
<dbReference type="EMBL" id="JYKN01003582">
    <property type="protein sequence ID" value="KKK11835.1"/>
    <property type="molecule type" value="Genomic_DNA"/>
</dbReference>
<protein>
    <recommendedName>
        <fullName evidence="2">Calcineurin-like phosphoesterase domain-containing protein</fullName>
    </recommendedName>
</protein>
<name>A0A0F8W1N8_9EURO</name>
<dbReference type="GO" id="GO:0006798">
    <property type="term" value="P:polyphosphate catabolic process"/>
    <property type="evidence" value="ECO:0007669"/>
    <property type="project" value="TreeGrafter"/>
</dbReference>
<sequence length="424" mass="47238">MSPPNLYSNPDRQTLDFADDISDDGLYYSSSSSRMTKHTHPLIHFVRNEWQTNPKYSHLSPASDRTEAPRWVQIVGSIVTAPRFRRYAVVYFGLLLSCWIGWHFVLSPRLEEQTALLKSLDPHEKGWVGWFGSNSLPELTDVIQLGSLDPKLLPAAKTPQAGEPNHRRLVVVGDVHGCKMELERLLEEVSFDKDHDHLIFTGDLINKGPDSPGVVDLARKYSASCVRGNHEDRVLLLRHEMDPSNPLTNNSRIETDPLLNQNRKERELARRLTDEQAKWLDACPIILNVGQITGMGQVVVVHAGLIPGVDLEKQDPYSVMNMRTIDLDTHVPSASHDGMKWSKLFNKHQSLLSSTLKDGASDAGSGVMMTVLYGHDAKNSLSLKTYTKGLDSGCVKGGKLTALVIQDGGQQNIVQVQCSDHNKK</sequence>
<dbReference type="InterPro" id="IPR050126">
    <property type="entry name" value="Ap4A_hydrolase"/>
</dbReference>
<dbReference type="VEuPathDB" id="FungiDB:P175DRAFT_0498355"/>
<dbReference type="PANTHER" id="PTHR42850">
    <property type="entry name" value="METALLOPHOSPHOESTERASE"/>
    <property type="match status" value="1"/>
</dbReference>
<gene>
    <name evidence="3" type="ORF">AOCH_003743</name>
</gene>
<dbReference type="GO" id="GO:0016791">
    <property type="term" value="F:phosphatase activity"/>
    <property type="evidence" value="ECO:0007669"/>
    <property type="project" value="TreeGrafter"/>
</dbReference>
<dbReference type="Gene3D" id="3.60.21.10">
    <property type="match status" value="1"/>
</dbReference>
<keyword evidence="1" id="KW-1133">Transmembrane helix</keyword>
<evidence type="ECO:0000313" key="4">
    <source>
        <dbReference type="Proteomes" id="UP000034947"/>
    </source>
</evidence>
<evidence type="ECO:0000259" key="2">
    <source>
        <dbReference type="Pfam" id="PF00149"/>
    </source>
</evidence>
<dbReference type="InterPro" id="IPR004843">
    <property type="entry name" value="Calcineurin-like_PHP"/>
</dbReference>
<reference evidence="3 4" key="1">
    <citation type="submission" date="2015-02" db="EMBL/GenBank/DDBJ databases">
        <title>Draft Genome Sequences of Two Closely-Related Aflatoxigenic Aspergillus Species Obtained from the Cote d'Ivoire.</title>
        <authorList>
            <person name="Moore G.G."/>
            <person name="Beltz S.B."/>
            <person name="Mack B.M."/>
        </authorList>
    </citation>
    <scope>NUCLEOTIDE SEQUENCE [LARGE SCALE GENOMIC DNA]</scope>
    <source>
        <strain evidence="3 4">SRRC1432</strain>
    </source>
</reference>
<evidence type="ECO:0000256" key="1">
    <source>
        <dbReference type="SAM" id="Phobius"/>
    </source>
</evidence>
<accession>A0A0F8W1N8</accession>